<dbReference type="InterPro" id="IPR043502">
    <property type="entry name" value="DNA/RNA_pol_sf"/>
</dbReference>
<evidence type="ECO:0000259" key="1">
    <source>
        <dbReference type="PROSITE" id="PS50878"/>
    </source>
</evidence>
<dbReference type="InterPro" id="IPR026960">
    <property type="entry name" value="RVT-Znf"/>
</dbReference>
<dbReference type="SUPFAM" id="SSF56672">
    <property type="entry name" value="DNA/RNA polymerases"/>
    <property type="match status" value="1"/>
</dbReference>
<evidence type="ECO:0000313" key="2">
    <source>
        <dbReference type="EMBL" id="KAJ4799837.1"/>
    </source>
</evidence>
<gene>
    <name evidence="2" type="ORF">LUZ62_051083</name>
</gene>
<name>A0AAV8G2X9_9POAL</name>
<evidence type="ECO:0000313" key="3">
    <source>
        <dbReference type="Proteomes" id="UP001140206"/>
    </source>
</evidence>
<comment type="caution">
    <text evidence="2">The sequence shown here is derived from an EMBL/GenBank/DDBJ whole genome shotgun (WGS) entry which is preliminary data.</text>
</comment>
<dbReference type="PANTHER" id="PTHR33116:SF78">
    <property type="entry name" value="OS12G0587133 PROTEIN"/>
    <property type="match status" value="1"/>
</dbReference>
<dbReference type="InterPro" id="IPR000477">
    <property type="entry name" value="RT_dom"/>
</dbReference>
<protein>
    <submittedName>
        <fullName evidence="2">RNA-directed DNA polymerase (Reverse transcriptase)-related family protein</fullName>
    </submittedName>
</protein>
<dbReference type="PROSITE" id="PS50878">
    <property type="entry name" value="RT_POL"/>
    <property type="match status" value="1"/>
</dbReference>
<dbReference type="EMBL" id="JAMFTS010000002">
    <property type="protein sequence ID" value="KAJ4799837.1"/>
    <property type="molecule type" value="Genomic_DNA"/>
</dbReference>
<dbReference type="PANTHER" id="PTHR33116">
    <property type="entry name" value="REVERSE TRANSCRIPTASE ZINC-BINDING DOMAIN-CONTAINING PROTEIN-RELATED-RELATED"/>
    <property type="match status" value="1"/>
</dbReference>
<organism evidence="2 3">
    <name type="scientific">Rhynchospora pubera</name>
    <dbReference type="NCBI Taxonomy" id="906938"/>
    <lineage>
        <taxon>Eukaryota</taxon>
        <taxon>Viridiplantae</taxon>
        <taxon>Streptophyta</taxon>
        <taxon>Embryophyta</taxon>
        <taxon>Tracheophyta</taxon>
        <taxon>Spermatophyta</taxon>
        <taxon>Magnoliopsida</taxon>
        <taxon>Liliopsida</taxon>
        <taxon>Poales</taxon>
        <taxon>Cyperaceae</taxon>
        <taxon>Cyperoideae</taxon>
        <taxon>Rhynchosporeae</taxon>
        <taxon>Rhynchospora</taxon>
    </lineage>
</organism>
<reference evidence="2" key="1">
    <citation type="submission" date="2022-08" db="EMBL/GenBank/DDBJ databases">
        <authorList>
            <person name="Marques A."/>
        </authorList>
    </citation>
    <scope>NUCLEOTIDE SEQUENCE</scope>
    <source>
        <strain evidence="2">RhyPub2mFocal</strain>
        <tissue evidence="2">Leaves</tissue>
    </source>
</reference>
<dbReference type="AlphaFoldDB" id="A0AAV8G2X9"/>
<keyword evidence="2" id="KW-0695">RNA-directed DNA polymerase</keyword>
<dbReference type="Pfam" id="PF13966">
    <property type="entry name" value="zf-RVT"/>
    <property type="match status" value="1"/>
</dbReference>
<keyword evidence="3" id="KW-1185">Reference proteome</keyword>
<dbReference type="GO" id="GO:0003964">
    <property type="term" value="F:RNA-directed DNA polymerase activity"/>
    <property type="evidence" value="ECO:0007669"/>
    <property type="project" value="UniProtKB-KW"/>
</dbReference>
<dbReference type="Proteomes" id="UP001140206">
    <property type="component" value="Chromosome 2"/>
</dbReference>
<accession>A0AAV8G2X9</accession>
<dbReference type="Pfam" id="PF00078">
    <property type="entry name" value="RVT_1"/>
    <property type="match status" value="1"/>
</dbReference>
<proteinExistence type="predicted"/>
<sequence>MYKVDFAKAFDSISWTFLTNLLAERGFPPSWIAWLLVILKSSSSAIKVNGEITDYFFHRRGLRQGDPLSPLLFILVADALQSFLQTASPLTIGPVIIPPRALQYADDTIILLEAYPRNLAIVREILSNFAKLTGLHINDDKCLFVPVAIPDASLPTFSQILNCAPKDMPVTYLGLPLSIRRLKKIHFKPLLDAFQRKLDGWKSRFLSSAGRLTLVKAVLTALPLHYMQVIQLPHWLIKPSSTWASTIQSLYGTKDTALLVHNNLLSNGLTNIMKFLPFFSASIDLSNNNPAMSWRWTASGLYTSASAYAMLSDSGVRSPYHLKLWKVKAPPKVKIFIWLLLQDRLLTQQNLLLRNWPANIGCPCCLARPFETAIHLFLHCHMASSIWNKVRQHYSLPTFSLTDDLLGFWLTNRSADYDLWDTIWAATNWTIWKERNNRIFNSLAKPSFILVREITALVGPWKALT</sequence>
<keyword evidence="2" id="KW-0808">Transferase</keyword>
<keyword evidence="2" id="KW-0548">Nucleotidyltransferase</keyword>
<feature type="domain" description="Reverse transcriptase" evidence="1">
    <location>
        <begin position="1"/>
        <end position="177"/>
    </location>
</feature>